<dbReference type="Gene3D" id="3.30.70.270">
    <property type="match status" value="2"/>
</dbReference>
<evidence type="ECO:0000256" key="6">
    <source>
        <dbReference type="ARBA" id="ARBA00022759"/>
    </source>
</evidence>
<name>A0A6A4EY67_9STRA</name>
<dbReference type="GO" id="GO:0006508">
    <property type="term" value="P:proteolysis"/>
    <property type="evidence" value="ECO:0007669"/>
    <property type="project" value="UniProtKB-KW"/>
</dbReference>
<feature type="compositionally biased region" description="Basic and acidic residues" evidence="13">
    <location>
        <begin position="197"/>
        <end position="210"/>
    </location>
</feature>
<keyword evidence="6" id="KW-0255">Endonuclease</keyword>
<keyword evidence="12" id="KW-0175">Coiled coil</keyword>
<evidence type="ECO:0000256" key="4">
    <source>
        <dbReference type="ARBA" id="ARBA00022722"/>
    </source>
</evidence>
<dbReference type="Pfam" id="PF00098">
    <property type="entry name" value="zf-CCHC"/>
    <property type="match status" value="1"/>
</dbReference>
<evidence type="ECO:0000313" key="19">
    <source>
        <dbReference type="Proteomes" id="UP000434957"/>
    </source>
</evidence>
<keyword evidence="5" id="KW-0064">Aspartyl protease</keyword>
<feature type="domain" description="CCHC-type" evidence="14">
    <location>
        <begin position="218"/>
        <end position="234"/>
    </location>
</feature>
<keyword evidence="7" id="KW-0378">Hydrolase</keyword>
<dbReference type="EMBL" id="QXFV01000993">
    <property type="protein sequence ID" value="KAE9018682.1"/>
    <property type="molecule type" value="Genomic_DNA"/>
</dbReference>
<evidence type="ECO:0000256" key="2">
    <source>
        <dbReference type="ARBA" id="ARBA00022679"/>
    </source>
</evidence>
<dbReference type="Gene3D" id="4.10.60.10">
    <property type="entry name" value="Zinc finger, CCHC-type"/>
    <property type="match status" value="1"/>
</dbReference>
<dbReference type="InterPro" id="IPR043128">
    <property type="entry name" value="Rev_trsase/Diguanyl_cyclase"/>
</dbReference>
<sequence length="1188" mass="131932">MSRPLLRGETYADFAAGLRDAAGQNEVQERTFLDSFYRGLSITTRQLVKLPPTPSTLNEAVKKAMMIDDSGQNVTNGMKCIGQAWATAMTPAAVHMNGTTGSLRVIQPENRFWNGKFWAPTTKAREKRTAAREQQTATRRHLQKPDRRVSKTLLASVGEESETSDSSESDDEEPPPKRPKRKAKAAVRQAKTLKGAEPSRRVEDVPAPHDKRPNEHVRCYACGDTGHFARECPDPVKKARNDAWLAERNARNAPTDSLGYLARRVGEATTGDEGEDGVERERRAELATRAADKQPAIEQAEDLWAAHGGNCSGDDGNSAGALEESLEARVSQEVTTRDAAKAKRYVETVRPAMAALKYVREAQEEVGSREVLRLVEEGDEQVEWKAAVPTEEGERHASAEEVRLFEEGGVAVKDAGGSVVAVVANTGAMADEGSDLKGTSGTAVMELGGHLVPRVTDVAKVRMTRKAARREAKDRRIDSAKLRVALANEGAEHVERVVQDLDAELERRRRAQAEDAHEELEQRRAGRRNELPIKSRCQGQRARVSLVQRAKDMASVNVARSTDVEADDGLPTAIMNVNGEKHAVKWNSCARYSVAGTEWMQRGERVRGPAPVDYVEGVGGFLLDVLGMWVFDMHNVFGQVVQVTACIVEGCTSEFLMGLDFLKKHRASMDFDANEVRYFEKELLVVIPFRTEGSGDGETRVAPVRLARQVKLTRCAVTPVSIAVVAPEGEQGIFVPTRNCGAVMLATTVTRTDMELLELNNALEPGKVDEWIEALGDTEVPLENESEVRVGSNDDDTRRRVVKLLRAYRGVTTSKGDIPPVTTLDVQHHIDTQGAAPILLKRRRQAQSEEAVVDDNVATMLQAGVIEEGNGAWGFPVVLVRKKDGELRFCIDYRALNKVTKRDVYPLPRIDETLEALSGAQLFTTLDLRSGYWQISVAPEDRDKTAFTTKAGLYGFIRMPFGLMNAPSTFQRMMNGVLRGLTWTTCLVYLDDIVVFTRGGLDRHLVQLATVLQRLSSAGLTLKLKKCVFATDTMEYLGHELSGDGVRPVQRLITAVAEFRRPTDPTEVKCFVHLAGYFRKFIEAFGSIMAPMTKLLKKDAEWQWTEAQEFAFERVRAALTMKPLLIYPDFRLPFRLVTDASKYNIVLGPVQTVARLVRQRLLRYQSRASNVLANKSDHRVLLFNWHRL</sequence>
<keyword evidence="19" id="KW-1185">Reference proteome</keyword>
<feature type="coiled-coil region" evidence="12">
    <location>
        <begin position="491"/>
        <end position="530"/>
    </location>
</feature>
<reference evidence="17 19" key="1">
    <citation type="submission" date="2018-08" db="EMBL/GenBank/DDBJ databases">
        <title>Genomic investigation of the strawberry pathogen Phytophthora fragariae indicates pathogenicity is determined by transcriptional variation in three key races.</title>
        <authorList>
            <person name="Adams T.M."/>
            <person name="Armitage A.D."/>
            <person name="Sobczyk M.K."/>
            <person name="Bates H.J."/>
            <person name="Dunwell J.M."/>
            <person name="Nellist C.F."/>
            <person name="Harrison R.J."/>
        </authorList>
    </citation>
    <scope>NUCLEOTIDE SEQUENCE [LARGE SCALE GENOMIC DNA]</scope>
    <source>
        <strain evidence="16 18">SCRP249</strain>
        <strain evidence="17 19">SCRP333</strain>
    </source>
</reference>
<dbReference type="Gene3D" id="3.10.10.10">
    <property type="entry name" value="HIV Type 1 Reverse Transcriptase, subunit A, domain 1"/>
    <property type="match status" value="1"/>
</dbReference>
<dbReference type="Pfam" id="PF00078">
    <property type="entry name" value="RVT_1"/>
    <property type="match status" value="1"/>
</dbReference>
<dbReference type="PROSITE" id="PS50158">
    <property type="entry name" value="ZF_CCHC"/>
    <property type="match status" value="1"/>
</dbReference>
<keyword evidence="1" id="KW-0645">Protease</keyword>
<evidence type="ECO:0000256" key="9">
    <source>
        <dbReference type="ARBA" id="ARBA00023125"/>
    </source>
</evidence>
<evidence type="ECO:0000259" key="14">
    <source>
        <dbReference type="PROSITE" id="PS50158"/>
    </source>
</evidence>
<dbReference type="PANTHER" id="PTHR37984:SF5">
    <property type="entry name" value="PROTEIN NYNRIN-LIKE"/>
    <property type="match status" value="1"/>
</dbReference>
<dbReference type="InterPro" id="IPR001878">
    <property type="entry name" value="Znf_CCHC"/>
</dbReference>
<feature type="domain" description="Reverse transcriptase" evidence="15">
    <location>
        <begin position="861"/>
        <end position="1041"/>
    </location>
</feature>
<dbReference type="SMART" id="SM00343">
    <property type="entry name" value="ZnF_C2HC"/>
    <property type="match status" value="1"/>
</dbReference>
<dbReference type="SUPFAM" id="SSF57756">
    <property type="entry name" value="Retrovirus zinc finger-like domains"/>
    <property type="match status" value="1"/>
</dbReference>
<dbReference type="SUPFAM" id="SSF56672">
    <property type="entry name" value="DNA/RNA polymerases"/>
    <property type="match status" value="1"/>
</dbReference>
<dbReference type="InterPro" id="IPR000477">
    <property type="entry name" value="RT_dom"/>
</dbReference>
<proteinExistence type="predicted"/>
<evidence type="ECO:0000313" key="17">
    <source>
        <dbReference type="EMBL" id="KAE9331749.1"/>
    </source>
</evidence>
<dbReference type="Proteomes" id="UP000429607">
    <property type="component" value="Unassembled WGS sequence"/>
</dbReference>
<keyword evidence="9" id="KW-0238">DNA-binding</keyword>
<feature type="compositionally biased region" description="Acidic residues" evidence="13">
    <location>
        <begin position="159"/>
        <end position="173"/>
    </location>
</feature>
<evidence type="ECO:0000256" key="5">
    <source>
        <dbReference type="ARBA" id="ARBA00022750"/>
    </source>
</evidence>
<evidence type="ECO:0000256" key="13">
    <source>
        <dbReference type="SAM" id="MobiDB-lite"/>
    </source>
</evidence>
<feature type="region of interest" description="Disordered" evidence="13">
    <location>
        <begin position="119"/>
        <end position="210"/>
    </location>
</feature>
<evidence type="ECO:0000313" key="16">
    <source>
        <dbReference type="EMBL" id="KAE9018682.1"/>
    </source>
</evidence>
<dbReference type="InterPro" id="IPR050951">
    <property type="entry name" value="Retrovirus_Pol_polyprotein"/>
</dbReference>
<dbReference type="GO" id="GO:0003677">
    <property type="term" value="F:DNA binding"/>
    <property type="evidence" value="ECO:0007669"/>
    <property type="project" value="UniProtKB-KW"/>
</dbReference>
<evidence type="ECO:0000256" key="1">
    <source>
        <dbReference type="ARBA" id="ARBA00022670"/>
    </source>
</evidence>
<evidence type="ECO:0000313" key="18">
    <source>
        <dbReference type="Proteomes" id="UP000429607"/>
    </source>
</evidence>
<dbReference type="FunFam" id="3.10.10.10:FF:000007">
    <property type="entry name" value="Retrovirus-related Pol polyprotein from transposon 17.6-like Protein"/>
    <property type="match status" value="1"/>
</dbReference>
<dbReference type="Pfam" id="PF17919">
    <property type="entry name" value="RT_RNaseH_2"/>
    <property type="match status" value="1"/>
</dbReference>
<keyword evidence="11" id="KW-0863">Zinc-finger</keyword>
<evidence type="ECO:0008006" key="20">
    <source>
        <dbReference type="Google" id="ProtNLM"/>
    </source>
</evidence>
<evidence type="ECO:0000256" key="8">
    <source>
        <dbReference type="ARBA" id="ARBA00022918"/>
    </source>
</evidence>
<accession>A0A6A4EY67</accession>
<dbReference type="InterPro" id="IPR041577">
    <property type="entry name" value="RT_RNaseH_2"/>
</dbReference>
<keyword evidence="2" id="KW-0808">Transferase</keyword>
<keyword evidence="8" id="KW-0695">RNA-directed DNA polymerase</keyword>
<dbReference type="GO" id="GO:0003964">
    <property type="term" value="F:RNA-directed DNA polymerase activity"/>
    <property type="evidence" value="ECO:0007669"/>
    <property type="project" value="UniProtKB-KW"/>
</dbReference>
<dbReference type="AlphaFoldDB" id="A0A6A4EY67"/>
<dbReference type="PANTHER" id="PTHR37984">
    <property type="entry name" value="PROTEIN CBG26694"/>
    <property type="match status" value="1"/>
</dbReference>
<evidence type="ECO:0000256" key="3">
    <source>
        <dbReference type="ARBA" id="ARBA00022695"/>
    </source>
</evidence>
<keyword evidence="11" id="KW-0479">Metal-binding</keyword>
<protein>
    <recommendedName>
        <fullName evidence="20">CCHC-type domain-containing protein</fullName>
    </recommendedName>
</protein>
<dbReference type="GO" id="GO:0004519">
    <property type="term" value="F:endonuclease activity"/>
    <property type="evidence" value="ECO:0007669"/>
    <property type="project" value="UniProtKB-KW"/>
</dbReference>
<gene>
    <name evidence="16" type="ORF">PR001_g14068</name>
    <name evidence="17" type="ORF">PR003_g14856</name>
</gene>
<keyword evidence="11" id="KW-0862">Zinc</keyword>
<keyword evidence="4" id="KW-0540">Nuclease</keyword>
<dbReference type="Proteomes" id="UP000434957">
    <property type="component" value="Unassembled WGS sequence"/>
</dbReference>
<evidence type="ECO:0000256" key="12">
    <source>
        <dbReference type="SAM" id="Coils"/>
    </source>
</evidence>
<dbReference type="FunFam" id="3.30.70.270:FF:000020">
    <property type="entry name" value="Transposon Tf2-6 polyprotein-like Protein"/>
    <property type="match status" value="1"/>
</dbReference>
<dbReference type="CDD" id="cd01647">
    <property type="entry name" value="RT_LTR"/>
    <property type="match status" value="1"/>
</dbReference>
<organism evidence="17 19">
    <name type="scientific">Phytophthora rubi</name>
    <dbReference type="NCBI Taxonomy" id="129364"/>
    <lineage>
        <taxon>Eukaryota</taxon>
        <taxon>Sar</taxon>
        <taxon>Stramenopiles</taxon>
        <taxon>Oomycota</taxon>
        <taxon>Peronosporomycetes</taxon>
        <taxon>Peronosporales</taxon>
        <taxon>Peronosporaceae</taxon>
        <taxon>Phytophthora</taxon>
    </lineage>
</organism>
<evidence type="ECO:0000256" key="11">
    <source>
        <dbReference type="PROSITE-ProRule" id="PRU00047"/>
    </source>
</evidence>
<dbReference type="PROSITE" id="PS50878">
    <property type="entry name" value="RT_POL"/>
    <property type="match status" value="1"/>
</dbReference>
<dbReference type="InterPro" id="IPR043502">
    <property type="entry name" value="DNA/RNA_pol_sf"/>
</dbReference>
<comment type="caution">
    <text evidence="17">The sequence shown here is derived from an EMBL/GenBank/DDBJ whole genome shotgun (WGS) entry which is preliminary data.</text>
</comment>
<evidence type="ECO:0000256" key="7">
    <source>
        <dbReference type="ARBA" id="ARBA00022801"/>
    </source>
</evidence>
<dbReference type="GO" id="GO:0008270">
    <property type="term" value="F:zinc ion binding"/>
    <property type="evidence" value="ECO:0007669"/>
    <property type="project" value="UniProtKB-KW"/>
</dbReference>
<evidence type="ECO:0000256" key="10">
    <source>
        <dbReference type="ARBA" id="ARBA00023268"/>
    </source>
</evidence>
<dbReference type="GO" id="GO:0004190">
    <property type="term" value="F:aspartic-type endopeptidase activity"/>
    <property type="evidence" value="ECO:0007669"/>
    <property type="project" value="UniProtKB-KW"/>
</dbReference>
<dbReference type="EMBL" id="QXFT01001001">
    <property type="protein sequence ID" value="KAE9331749.1"/>
    <property type="molecule type" value="Genomic_DNA"/>
</dbReference>
<dbReference type="InterPro" id="IPR036875">
    <property type="entry name" value="Znf_CCHC_sf"/>
</dbReference>
<evidence type="ECO:0000259" key="15">
    <source>
        <dbReference type="PROSITE" id="PS50878"/>
    </source>
</evidence>
<keyword evidence="10" id="KW-0511">Multifunctional enzyme</keyword>
<keyword evidence="3" id="KW-0548">Nucleotidyltransferase</keyword>